<protein>
    <submittedName>
        <fullName evidence="7">Transcriptional regulator, TetR family</fullName>
    </submittedName>
</protein>
<dbReference type="PANTHER" id="PTHR30055">
    <property type="entry name" value="HTH-TYPE TRANSCRIPTIONAL REGULATOR RUTR"/>
    <property type="match status" value="1"/>
</dbReference>
<keyword evidence="3" id="KW-0804">Transcription</keyword>
<name>A0AAC9PUI7_9PSEU</name>
<dbReference type="Gene3D" id="1.10.357.10">
    <property type="entry name" value="Tetracycline Repressor, domain 2"/>
    <property type="match status" value="1"/>
</dbReference>
<dbReference type="SUPFAM" id="SSF48498">
    <property type="entry name" value="Tetracyclin repressor-like, C-terminal domain"/>
    <property type="match status" value="1"/>
</dbReference>
<dbReference type="PRINTS" id="PR00455">
    <property type="entry name" value="HTHTETR"/>
</dbReference>
<feature type="domain" description="HTH tetR-type" evidence="6">
    <location>
        <begin position="24"/>
        <end position="83"/>
    </location>
</feature>
<organism evidence="7 8">
    <name type="scientific">Actinoalloteichus fjordicus</name>
    <dbReference type="NCBI Taxonomy" id="1612552"/>
    <lineage>
        <taxon>Bacteria</taxon>
        <taxon>Bacillati</taxon>
        <taxon>Actinomycetota</taxon>
        <taxon>Actinomycetes</taxon>
        <taxon>Pseudonocardiales</taxon>
        <taxon>Pseudonocardiaceae</taxon>
        <taxon>Actinoalloteichus</taxon>
    </lineage>
</organism>
<keyword evidence="2 4" id="KW-0238">DNA-binding</keyword>
<feature type="region of interest" description="Disordered" evidence="5">
    <location>
        <begin position="1"/>
        <end position="21"/>
    </location>
</feature>
<keyword evidence="8" id="KW-1185">Reference proteome</keyword>
<evidence type="ECO:0000256" key="5">
    <source>
        <dbReference type="SAM" id="MobiDB-lite"/>
    </source>
</evidence>
<evidence type="ECO:0000259" key="6">
    <source>
        <dbReference type="PROSITE" id="PS50977"/>
    </source>
</evidence>
<evidence type="ECO:0000313" key="7">
    <source>
        <dbReference type="EMBL" id="APU17135.1"/>
    </source>
</evidence>
<dbReference type="PROSITE" id="PS50977">
    <property type="entry name" value="HTH_TETR_2"/>
    <property type="match status" value="1"/>
</dbReference>
<dbReference type="KEGG" id="acad:UA74_25640"/>
<dbReference type="InterPro" id="IPR009057">
    <property type="entry name" value="Homeodomain-like_sf"/>
</dbReference>
<dbReference type="InterPro" id="IPR036271">
    <property type="entry name" value="Tet_transcr_reg_TetR-rel_C_sf"/>
</dbReference>
<dbReference type="Proteomes" id="UP000185511">
    <property type="component" value="Chromosome"/>
</dbReference>
<gene>
    <name evidence="7" type="ORF">UA74_25640</name>
</gene>
<sequence length="221" mass="23860">MPSPTGVDRAPDADARDELRTDARRNRDRIVEAARDLFAARGLDVPTAAIARRAGVGVATLYRRFPTKESLVGAVFAEKFAVCASMVGDALDDPDPWRGFCTMIEQICVMQARDRGFSAAFFAAYPGTVDVDRGREEAIRGFVDLTRRAKASGRLRPDFVQHDLALLLMANGGVVADSAEAGLAASRRLVALLLDAFRADRSAPIDPLPPPAPLRLRDVVG</sequence>
<reference evidence="8" key="1">
    <citation type="submission" date="2016-06" db="EMBL/GenBank/DDBJ databases">
        <title>Complete genome sequence of Actinoalloteichus fjordicus DSM 46855 (=ADI127-17), type strain of the new species Actinoalloteichus fjordicus.</title>
        <authorList>
            <person name="Ruckert C."/>
            <person name="Nouioui I."/>
            <person name="Willmese J."/>
            <person name="van Wezel G."/>
            <person name="Klenk H.-P."/>
            <person name="Kalinowski J."/>
            <person name="Zotchev S.B."/>
        </authorList>
    </citation>
    <scope>NUCLEOTIDE SEQUENCE [LARGE SCALE GENOMIC DNA]</scope>
    <source>
        <strain evidence="8">ADI127-7</strain>
    </source>
</reference>
<feature type="DNA-binding region" description="H-T-H motif" evidence="4">
    <location>
        <begin position="46"/>
        <end position="65"/>
    </location>
</feature>
<feature type="compositionally biased region" description="Basic and acidic residues" evidence="5">
    <location>
        <begin position="9"/>
        <end position="21"/>
    </location>
</feature>
<dbReference type="Pfam" id="PF00440">
    <property type="entry name" value="TetR_N"/>
    <property type="match status" value="1"/>
</dbReference>
<evidence type="ECO:0000256" key="1">
    <source>
        <dbReference type="ARBA" id="ARBA00023015"/>
    </source>
</evidence>
<dbReference type="InterPro" id="IPR050109">
    <property type="entry name" value="HTH-type_TetR-like_transc_reg"/>
</dbReference>
<dbReference type="AlphaFoldDB" id="A0AAC9PUI7"/>
<dbReference type="PANTHER" id="PTHR30055:SF234">
    <property type="entry name" value="HTH-TYPE TRANSCRIPTIONAL REGULATOR BETI"/>
    <property type="match status" value="1"/>
</dbReference>
<accession>A0AAC9PUI7</accession>
<evidence type="ECO:0000256" key="4">
    <source>
        <dbReference type="PROSITE-ProRule" id="PRU00335"/>
    </source>
</evidence>
<dbReference type="EMBL" id="CP016076">
    <property type="protein sequence ID" value="APU17135.1"/>
    <property type="molecule type" value="Genomic_DNA"/>
</dbReference>
<keyword evidence="1" id="KW-0805">Transcription regulation</keyword>
<evidence type="ECO:0000313" key="8">
    <source>
        <dbReference type="Proteomes" id="UP000185511"/>
    </source>
</evidence>
<proteinExistence type="predicted"/>
<dbReference type="InterPro" id="IPR001647">
    <property type="entry name" value="HTH_TetR"/>
</dbReference>
<dbReference type="SUPFAM" id="SSF46689">
    <property type="entry name" value="Homeodomain-like"/>
    <property type="match status" value="1"/>
</dbReference>
<evidence type="ECO:0000256" key="2">
    <source>
        <dbReference type="ARBA" id="ARBA00023125"/>
    </source>
</evidence>
<evidence type="ECO:0000256" key="3">
    <source>
        <dbReference type="ARBA" id="ARBA00023163"/>
    </source>
</evidence>
<dbReference type="GO" id="GO:0003700">
    <property type="term" value="F:DNA-binding transcription factor activity"/>
    <property type="evidence" value="ECO:0007669"/>
    <property type="project" value="TreeGrafter"/>
</dbReference>
<dbReference type="GO" id="GO:0000976">
    <property type="term" value="F:transcription cis-regulatory region binding"/>
    <property type="evidence" value="ECO:0007669"/>
    <property type="project" value="TreeGrafter"/>
</dbReference>